<feature type="modified residue" description="N6-(pyridoxal phosphate)lysine" evidence="10">
    <location>
        <position position="480"/>
    </location>
</feature>
<evidence type="ECO:0000256" key="7">
    <source>
        <dbReference type="ARBA" id="ARBA00022898"/>
    </source>
</evidence>
<comment type="similarity">
    <text evidence="3">Belongs to the glycogen phosphorylase family.</text>
</comment>
<evidence type="ECO:0000256" key="10">
    <source>
        <dbReference type="PIRSR" id="PIRSR000460-1"/>
    </source>
</evidence>
<keyword evidence="7 10" id="KW-0663">Pyridoxal phosphate</keyword>
<evidence type="ECO:0000256" key="5">
    <source>
        <dbReference type="ARBA" id="ARBA00022676"/>
    </source>
</evidence>
<dbReference type="PROSITE" id="PS00102">
    <property type="entry name" value="PHOSPHORYLASE"/>
    <property type="match status" value="1"/>
</dbReference>
<evidence type="ECO:0000256" key="6">
    <source>
        <dbReference type="ARBA" id="ARBA00022679"/>
    </source>
</evidence>
<dbReference type="InterPro" id="IPR035090">
    <property type="entry name" value="Pyridoxal_P_attach_site"/>
</dbReference>
<dbReference type="InterPro" id="IPR011834">
    <property type="entry name" value="Agluc_phsphrylas"/>
</dbReference>
<comment type="caution">
    <text evidence="11">The sequence shown here is derived from an EMBL/GenBank/DDBJ whole genome shotgun (WGS) entry which is preliminary data.</text>
</comment>
<name>A0A7V5CT85_9BACT</name>
<evidence type="ECO:0000256" key="4">
    <source>
        <dbReference type="ARBA" id="ARBA00012591"/>
    </source>
</evidence>
<evidence type="ECO:0000256" key="1">
    <source>
        <dbReference type="ARBA" id="ARBA00001275"/>
    </source>
</evidence>
<reference evidence="11" key="1">
    <citation type="journal article" date="2020" name="mSystems">
        <title>Genome- and Community-Level Interaction Insights into Carbon Utilization and Element Cycling Functions of Hydrothermarchaeota in Hydrothermal Sediment.</title>
        <authorList>
            <person name="Zhou Z."/>
            <person name="Liu Y."/>
            <person name="Xu W."/>
            <person name="Pan J."/>
            <person name="Luo Z.H."/>
            <person name="Li M."/>
        </authorList>
    </citation>
    <scope>NUCLEOTIDE SEQUENCE [LARGE SCALE GENOMIC DNA]</scope>
    <source>
        <strain evidence="11">SpSt-855</strain>
    </source>
</reference>
<comment type="function">
    <text evidence="9">Phosphorylase is an important allosteric enzyme in carbohydrate metabolism. Enzymes from different sources differ in their regulatory mechanisms and in their natural substrates. However, all known phosphorylases share catalytic and structural properties.</text>
</comment>
<dbReference type="PANTHER" id="PTHR42655">
    <property type="entry name" value="GLYCOGEN PHOSPHORYLASE"/>
    <property type="match status" value="1"/>
</dbReference>
<evidence type="ECO:0000313" key="11">
    <source>
        <dbReference type="EMBL" id="HGY93870.1"/>
    </source>
</evidence>
<dbReference type="GO" id="GO:0008184">
    <property type="term" value="F:glycogen phosphorylase activity"/>
    <property type="evidence" value="ECO:0007669"/>
    <property type="project" value="InterPro"/>
</dbReference>
<protein>
    <recommendedName>
        <fullName evidence="4">glycogen phosphorylase</fullName>
        <ecNumber evidence="4">2.4.1.1</ecNumber>
    </recommendedName>
</protein>
<gene>
    <name evidence="11" type="primary">glgP</name>
    <name evidence="11" type="ORF">ENW50_04160</name>
</gene>
<dbReference type="AlphaFoldDB" id="A0A7V5CT85"/>
<dbReference type="InterPro" id="IPR052182">
    <property type="entry name" value="Glycogen/Maltodextrin_Phosph"/>
</dbReference>
<dbReference type="Gene3D" id="3.40.50.2000">
    <property type="entry name" value="Glycogen Phosphorylase B"/>
    <property type="match status" value="3"/>
</dbReference>
<dbReference type="GO" id="GO:0030170">
    <property type="term" value="F:pyridoxal phosphate binding"/>
    <property type="evidence" value="ECO:0007669"/>
    <property type="project" value="InterPro"/>
</dbReference>
<evidence type="ECO:0000256" key="9">
    <source>
        <dbReference type="ARBA" id="ARBA00025174"/>
    </source>
</evidence>
<comment type="catalytic activity">
    <reaction evidence="1">
        <text>[(1-&gt;4)-alpha-D-glucosyl](n) + phosphate = [(1-&gt;4)-alpha-D-glucosyl](n-1) + alpha-D-glucose 1-phosphate</text>
        <dbReference type="Rhea" id="RHEA:41732"/>
        <dbReference type="Rhea" id="RHEA-COMP:9584"/>
        <dbReference type="Rhea" id="RHEA-COMP:9586"/>
        <dbReference type="ChEBI" id="CHEBI:15444"/>
        <dbReference type="ChEBI" id="CHEBI:43474"/>
        <dbReference type="ChEBI" id="CHEBI:58601"/>
        <dbReference type="EC" id="2.4.1.1"/>
    </reaction>
</comment>
<sequence length="589" mass="65617">MTETNRSHLSALARSAEDGMVAYFSMEIAIRPDMPTYSGGLGVLAGDTLRSAADLGLRLVATTLVHRKGYFQQHLDGEGNQTDSSQPWSPEEKLIAEEPVVTVTVEGRPVAIRAWRFDVHGVTGHTVPIYMLDTDLEQNDPADRNLTDQLYGGDGNYRLRQEAVLGLGGPKMLAALGYDPTVYHMNEGHAALLTVAVLEQHLEGRSLATATERDFAAVRERCVFTTHTPVPAGHDRFSMEQAYRILGEECSALLERAGTCHDGLLNMTYIALRFSRFVNGVAMQHGKVSRAMFPDYKITAITNGVHAATWTSAAFQTVFDRHMPRWRQDNVTLRYAIDIPENEVAEAHSAGKKLLVDAVRELTGTELREDIFTIGFARRAATYKRADLFFHDPERLVKMAEQFGGLQIIYSGKAHPADQPGKAKIKHVIELAHQYSSDKLKIVYLENYAWKLGALLTGGVDLWLNTPKRPYEASGTSGMKAALNGVPSLSILDGWWIEGWIEGVTGWAIEDREDEAGEAASLYEHLEQTILPLYYQRPEQWQQIMHSAIALNGSFFNTQRMIEQYIVNAYYPESLVDCSAETLEPILSK</sequence>
<dbReference type="GO" id="GO:0005975">
    <property type="term" value="P:carbohydrate metabolic process"/>
    <property type="evidence" value="ECO:0007669"/>
    <property type="project" value="InterPro"/>
</dbReference>
<evidence type="ECO:0000256" key="8">
    <source>
        <dbReference type="ARBA" id="ARBA00023277"/>
    </source>
</evidence>
<dbReference type="EMBL" id="DTKL01000020">
    <property type="protein sequence ID" value="HGY93870.1"/>
    <property type="molecule type" value="Genomic_DNA"/>
</dbReference>
<organism evidence="11">
    <name type="scientific">Acidobacterium capsulatum</name>
    <dbReference type="NCBI Taxonomy" id="33075"/>
    <lineage>
        <taxon>Bacteria</taxon>
        <taxon>Pseudomonadati</taxon>
        <taxon>Acidobacteriota</taxon>
        <taxon>Terriglobia</taxon>
        <taxon>Terriglobales</taxon>
        <taxon>Acidobacteriaceae</taxon>
        <taxon>Acidobacterium</taxon>
    </lineage>
</organism>
<dbReference type="NCBIfam" id="TIGR02094">
    <property type="entry name" value="more_P_ylases"/>
    <property type="match status" value="1"/>
</dbReference>
<dbReference type="Pfam" id="PF00343">
    <property type="entry name" value="Phosphorylase"/>
    <property type="match status" value="1"/>
</dbReference>
<evidence type="ECO:0000256" key="2">
    <source>
        <dbReference type="ARBA" id="ARBA00001933"/>
    </source>
</evidence>
<proteinExistence type="inferred from homology"/>
<accession>A0A7V5CT85</accession>
<dbReference type="EC" id="2.4.1.1" evidence="4"/>
<dbReference type="PANTHER" id="PTHR42655:SF1">
    <property type="entry name" value="GLYCOGEN PHOSPHORYLASE"/>
    <property type="match status" value="1"/>
</dbReference>
<dbReference type="PIRSF" id="PIRSF000460">
    <property type="entry name" value="Pprylas_GlgP"/>
    <property type="match status" value="1"/>
</dbReference>
<keyword evidence="6" id="KW-0808">Transferase</keyword>
<keyword evidence="5" id="KW-0328">Glycosyltransferase</keyword>
<dbReference type="SUPFAM" id="SSF53756">
    <property type="entry name" value="UDP-Glycosyltransferase/glycogen phosphorylase"/>
    <property type="match status" value="1"/>
</dbReference>
<evidence type="ECO:0000256" key="3">
    <source>
        <dbReference type="ARBA" id="ARBA00006047"/>
    </source>
</evidence>
<dbReference type="InterPro" id="IPR000811">
    <property type="entry name" value="Glyco_trans_35"/>
</dbReference>
<comment type="cofactor">
    <cofactor evidence="2">
        <name>pyridoxal 5'-phosphate</name>
        <dbReference type="ChEBI" id="CHEBI:597326"/>
    </cofactor>
</comment>
<keyword evidence="8" id="KW-0119">Carbohydrate metabolism</keyword>